<evidence type="ECO:0000313" key="1">
    <source>
        <dbReference type="EMBL" id="GLB40610.1"/>
    </source>
</evidence>
<reference evidence="1" key="1">
    <citation type="submission" date="2022-07" db="EMBL/GenBank/DDBJ databases">
        <title>The genome of Lyophyllum shimeji provides insight into the initial evolution of ectomycorrhizal fungal genome.</title>
        <authorList>
            <person name="Kobayashi Y."/>
            <person name="Shibata T."/>
            <person name="Hirakawa H."/>
            <person name="Shigenobu S."/>
            <person name="Nishiyama T."/>
            <person name="Yamada A."/>
            <person name="Hasebe M."/>
            <person name="Kawaguchi M."/>
        </authorList>
    </citation>
    <scope>NUCLEOTIDE SEQUENCE</scope>
    <source>
        <strain evidence="1">AT787</strain>
    </source>
</reference>
<sequence length="109" mass="11856">MTSSGELVHKCKLLSHRLGRNILGSAVQSREASVQSVQRIFPPALSALLGTIESRARAPDAEAGLEVIITPVTGNENGEGIDKLFRGLTFINSYQRALIHEWRGMSRNG</sequence>
<evidence type="ECO:0000313" key="2">
    <source>
        <dbReference type="Proteomes" id="UP001063166"/>
    </source>
</evidence>
<proteinExistence type="predicted"/>
<dbReference type="Proteomes" id="UP001063166">
    <property type="component" value="Unassembled WGS sequence"/>
</dbReference>
<protein>
    <submittedName>
        <fullName evidence="1">Uncharacterized protein</fullName>
    </submittedName>
</protein>
<keyword evidence="2" id="KW-1185">Reference proteome</keyword>
<comment type="caution">
    <text evidence="1">The sequence shown here is derived from an EMBL/GenBank/DDBJ whole genome shotgun (WGS) entry which is preliminary data.</text>
</comment>
<organism evidence="1 2">
    <name type="scientific">Lyophyllum shimeji</name>
    <name type="common">Hon-shimeji</name>
    <name type="synonym">Tricholoma shimeji</name>
    <dbReference type="NCBI Taxonomy" id="47721"/>
    <lineage>
        <taxon>Eukaryota</taxon>
        <taxon>Fungi</taxon>
        <taxon>Dikarya</taxon>
        <taxon>Basidiomycota</taxon>
        <taxon>Agaricomycotina</taxon>
        <taxon>Agaricomycetes</taxon>
        <taxon>Agaricomycetidae</taxon>
        <taxon>Agaricales</taxon>
        <taxon>Tricholomatineae</taxon>
        <taxon>Lyophyllaceae</taxon>
        <taxon>Lyophyllum</taxon>
    </lineage>
</organism>
<accession>A0A9P3PRE0</accession>
<dbReference type="EMBL" id="BRPK01000008">
    <property type="protein sequence ID" value="GLB40610.1"/>
    <property type="molecule type" value="Genomic_DNA"/>
</dbReference>
<dbReference type="AlphaFoldDB" id="A0A9P3PRE0"/>
<gene>
    <name evidence="1" type="ORF">LshimejAT787_0804810</name>
</gene>
<name>A0A9P3PRE0_LYOSH</name>